<evidence type="ECO:0000313" key="2">
    <source>
        <dbReference type="EMBL" id="SDI32794.1"/>
    </source>
</evidence>
<keyword evidence="1" id="KW-0812">Transmembrane</keyword>
<feature type="transmembrane region" description="Helical" evidence="1">
    <location>
        <begin position="302"/>
        <end position="326"/>
    </location>
</feature>
<dbReference type="Proteomes" id="UP000199163">
    <property type="component" value="Unassembled WGS sequence"/>
</dbReference>
<dbReference type="EMBL" id="FNDK01000035">
    <property type="protein sequence ID" value="SDI32794.1"/>
    <property type="molecule type" value="Genomic_DNA"/>
</dbReference>
<keyword evidence="1" id="KW-0472">Membrane</keyword>
<gene>
    <name evidence="2" type="ORF">SAMN05192534_1355</name>
</gene>
<name>A0A1G8JNH6_9BACI</name>
<sequence>MILKHELLKIFKTPVIIVLLLFFMIVNLFIIMSNFYYKDEMAVLTDLVDQYGHQVDEEMLHQFEDNYKEKVMWMNQIVPVNGKVYDHPSALLSDNSVSLNQELSNHQLRELQEFYVVEQYYRTSKNLDERYQNIQVNNQAEKVIHTYGFHGNAAETVRNQYEKIGERLAEIVENEEHRHLFFMGSLYEMHSFLFKDMGRAIIFELIILVVLITAFMMNYEFEQRTHLITYTSKTGRKLIKNKVVAAIIANMSVMAILIGVTLICYFFVYDYSGLWNVPISSYFNTESNFPYISWWNLSFIEYLGLFVVCIVLAQLLFMILTVVLSIFIKNSYIVFFIFAIILGIGIWMPSIISLDQNMIFAIHFTPFTLILNPHIWFMGNGAFTFFAYYELVTVGVWIVILGIFMSLSTYFFKRQSLQ</sequence>
<proteinExistence type="predicted"/>
<feature type="transmembrane region" description="Helical" evidence="1">
    <location>
        <begin position="333"/>
        <end position="352"/>
    </location>
</feature>
<protein>
    <recommendedName>
        <fullName evidence="4">ABC-2 family transporter protein</fullName>
    </recommendedName>
</protein>
<dbReference type="STRING" id="568899.SAMN05192534_1355"/>
<feature type="transmembrane region" description="Helical" evidence="1">
    <location>
        <begin position="197"/>
        <end position="217"/>
    </location>
</feature>
<evidence type="ECO:0008006" key="4">
    <source>
        <dbReference type="Google" id="ProtNLM"/>
    </source>
</evidence>
<keyword evidence="1" id="KW-1133">Transmembrane helix</keyword>
<evidence type="ECO:0000313" key="3">
    <source>
        <dbReference type="Proteomes" id="UP000199163"/>
    </source>
</evidence>
<dbReference type="OrthoDB" id="2060782at2"/>
<dbReference type="AlphaFoldDB" id="A0A1G8JNH6"/>
<evidence type="ECO:0000256" key="1">
    <source>
        <dbReference type="SAM" id="Phobius"/>
    </source>
</evidence>
<feature type="transmembrane region" description="Helical" evidence="1">
    <location>
        <begin position="15"/>
        <end position="37"/>
    </location>
</feature>
<reference evidence="2 3" key="1">
    <citation type="submission" date="2016-10" db="EMBL/GenBank/DDBJ databases">
        <authorList>
            <person name="de Groot N.N."/>
        </authorList>
    </citation>
    <scope>NUCLEOTIDE SEQUENCE [LARGE SCALE GENOMIC DNA]</scope>
    <source>
        <strain evidence="2 3">DSM 21632</strain>
    </source>
</reference>
<feature type="transmembrane region" description="Helical" evidence="1">
    <location>
        <begin position="391"/>
        <end position="412"/>
    </location>
</feature>
<dbReference type="RefSeq" id="WP_091276557.1">
    <property type="nucleotide sequence ID" value="NZ_FNDK01000035.1"/>
</dbReference>
<keyword evidence="3" id="KW-1185">Reference proteome</keyword>
<feature type="transmembrane region" description="Helical" evidence="1">
    <location>
        <begin position="358"/>
        <end position="379"/>
    </location>
</feature>
<organism evidence="2 3">
    <name type="scientific">Alteribacillus persepolensis</name>
    <dbReference type="NCBI Taxonomy" id="568899"/>
    <lineage>
        <taxon>Bacteria</taxon>
        <taxon>Bacillati</taxon>
        <taxon>Bacillota</taxon>
        <taxon>Bacilli</taxon>
        <taxon>Bacillales</taxon>
        <taxon>Bacillaceae</taxon>
        <taxon>Alteribacillus</taxon>
    </lineage>
</organism>
<accession>A0A1G8JNH6</accession>
<feature type="transmembrane region" description="Helical" evidence="1">
    <location>
        <begin position="243"/>
        <end position="268"/>
    </location>
</feature>